<reference evidence="1" key="1">
    <citation type="journal article" date="2015" name="Nature">
        <title>Complex archaea that bridge the gap between prokaryotes and eukaryotes.</title>
        <authorList>
            <person name="Spang A."/>
            <person name="Saw J.H."/>
            <person name="Jorgensen S.L."/>
            <person name="Zaremba-Niedzwiedzka K."/>
            <person name="Martijn J."/>
            <person name="Lind A.E."/>
            <person name="van Eijk R."/>
            <person name="Schleper C."/>
            <person name="Guy L."/>
            <person name="Ettema T.J."/>
        </authorList>
    </citation>
    <scope>NUCLEOTIDE SEQUENCE</scope>
</reference>
<comment type="caution">
    <text evidence="1">The sequence shown here is derived from an EMBL/GenBank/DDBJ whole genome shotgun (WGS) entry which is preliminary data.</text>
</comment>
<gene>
    <name evidence="1" type="ORF">LCGC14_0220600</name>
</gene>
<evidence type="ECO:0000313" key="1">
    <source>
        <dbReference type="EMBL" id="KKN91193.1"/>
    </source>
</evidence>
<dbReference type="AlphaFoldDB" id="A0A0F9XGZ1"/>
<dbReference type="EMBL" id="LAZR01000105">
    <property type="protein sequence ID" value="KKN91193.1"/>
    <property type="molecule type" value="Genomic_DNA"/>
</dbReference>
<sequence length="96" mass="11150">MTTRLTAEERIHNTTSFRVDGTHVGRCVIACDDALVAIRDAERNVYEECKPCLRHDAECLVYLPEDDMARHCDCGLDDIRRRWEAEQEKPAEEETR</sequence>
<name>A0A0F9XGZ1_9ZZZZ</name>
<proteinExistence type="predicted"/>
<protein>
    <submittedName>
        <fullName evidence="1">Uncharacterized protein</fullName>
    </submittedName>
</protein>
<organism evidence="1">
    <name type="scientific">marine sediment metagenome</name>
    <dbReference type="NCBI Taxonomy" id="412755"/>
    <lineage>
        <taxon>unclassified sequences</taxon>
        <taxon>metagenomes</taxon>
        <taxon>ecological metagenomes</taxon>
    </lineage>
</organism>
<accession>A0A0F9XGZ1</accession>